<dbReference type="AlphaFoldDB" id="A0A165TW58"/>
<dbReference type="Proteomes" id="UP000076761">
    <property type="component" value="Unassembled WGS sequence"/>
</dbReference>
<proteinExistence type="predicted"/>
<dbReference type="OrthoDB" id="2767002at2759"/>
<dbReference type="InterPro" id="IPR008906">
    <property type="entry name" value="HATC_C_dom"/>
</dbReference>
<dbReference type="EMBL" id="KV425563">
    <property type="protein sequence ID" value="KZT27265.1"/>
    <property type="molecule type" value="Genomic_DNA"/>
</dbReference>
<feature type="non-terminal residue" evidence="2">
    <location>
        <position position="1"/>
    </location>
</feature>
<evidence type="ECO:0000313" key="3">
    <source>
        <dbReference type="Proteomes" id="UP000076761"/>
    </source>
</evidence>
<evidence type="ECO:0000259" key="1">
    <source>
        <dbReference type="Pfam" id="PF05699"/>
    </source>
</evidence>
<dbReference type="PANTHER" id="PTHR23272">
    <property type="entry name" value="BED FINGER-RELATED"/>
    <property type="match status" value="1"/>
</dbReference>
<dbReference type="PANTHER" id="PTHR23272:SF104">
    <property type="entry name" value="HAT FAMILY DIMERISATION DOMAIN CONTAINING PROTEIN, EXPRESSED"/>
    <property type="match status" value="1"/>
</dbReference>
<keyword evidence="3" id="KW-1185">Reference proteome</keyword>
<reference evidence="2 3" key="1">
    <citation type="journal article" date="2016" name="Mol. Biol. Evol.">
        <title>Comparative Genomics of Early-Diverging Mushroom-Forming Fungi Provides Insights into the Origins of Lignocellulose Decay Capabilities.</title>
        <authorList>
            <person name="Nagy L.G."/>
            <person name="Riley R."/>
            <person name="Tritt A."/>
            <person name="Adam C."/>
            <person name="Daum C."/>
            <person name="Floudas D."/>
            <person name="Sun H."/>
            <person name="Yadav J.S."/>
            <person name="Pangilinan J."/>
            <person name="Larsson K.H."/>
            <person name="Matsuura K."/>
            <person name="Barry K."/>
            <person name="Labutti K."/>
            <person name="Kuo R."/>
            <person name="Ohm R.A."/>
            <person name="Bhattacharya S.S."/>
            <person name="Shirouzu T."/>
            <person name="Yoshinaga Y."/>
            <person name="Martin F.M."/>
            <person name="Grigoriev I.V."/>
            <person name="Hibbett D.S."/>
        </authorList>
    </citation>
    <scope>NUCLEOTIDE SEQUENCE [LARGE SCALE GENOMIC DNA]</scope>
    <source>
        <strain evidence="2 3">HHB14362 ss-1</strain>
    </source>
</reference>
<feature type="domain" description="HAT C-terminal dimerisation" evidence="1">
    <location>
        <begin position="202"/>
        <end position="258"/>
    </location>
</feature>
<accession>A0A165TW58</accession>
<name>A0A165TW58_9AGAM</name>
<dbReference type="GO" id="GO:0046983">
    <property type="term" value="F:protein dimerization activity"/>
    <property type="evidence" value="ECO:0007669"/>
    <property type="project" value="InterPro"/>
</dbReference>
<gene>
    <name evidence="2" type="ORF">NEOLEDRAFT_1061268</name>
</gene>
<dbReference type="InterPro" id="IPR012337">
    <property type="entry name" value="RNaseH-like_sf"/>
</dbReference>
<dbReference type="InParanoid" id="A0A165TW58"/>
<dbReference type="SUPFAM" id="SSF53098">
    <property type="entry name" value="Ribonuclease H-like"/>
    <property type="match status" value="1"/>
</dbReference>
<evidence type="ECO:0000313" key="2">
    <source>
        <dbReference type="EMBL" id="KZT27265.1"/>
    </source>
</evidence>
<protein>
    <recommendedName>
        <fullName evidence="1">HAT C-terminal dimerisation domain-containing protein</fullName>
    </recommendedName>
</protein>
<dbReference type="Pfam" id="PF05699">
    <property type="entry name" value="Dimer_Tnp_hAT"/>
    <property type="match status" value="1"/>
</dbReference>
<organism evidence="2 3">
    <name type="scientific">Neolentinus lepideus HHB14362 ss-1</name>
    <dbReference type="NCBI Taxonomy" id="1314782"/>
    <lineage>
        <taxon>Eukaryota</taxon>
        <taxon>Fungi</taxon>
        <taxon>Dikarya</taxon>
        <taxon>Basidiomycota</taxon>
        <taxon>Agaricomycotina</taxon>
        <taxon>Agaricomycetes</taxon>
        <taxon>Gloeophyllales</taxon>
        <taxon>Gloeophyllaceae</taxon>
        <taxon>Neolentinus</taxon>
    </lineage>
</organism>
<sequence length="263" mass="29918">AVDHFIRLANMTDEVPRLKGKYYSDFALSDREWEFLQLVHQVLQEPSEAHQNFSSMNKPTLWAAIPILENLQNGWESMAKDSHFSQVKDAINAGLDNLRKWYKKTDASSAYFIMHMLDPRWKLAYVTVQWDHELVASAKTCFEAEFDRYYCAVNTSSNSSTMATQHAGAASVSGMSLHNAEMMVAVKLHREEDQCHKGPHEELEMYLSSPLEPADLDDIVRWWGHHQVQYPVLAWMARDYLAIQGSAVTSERAFSSGGITSSP</sequence>